<dbReference type="Pfam" id="PF01636">
    <property type="entry name" value="APH"/>
    <property type="match status" value="1"/>
</dbReference>
<name>A0A0F9VZ62_9ZZZZ</name>
<evidence type="ECO:0000259" key="1">
    <source>
        <dbReference type="Pfam" id="PF01636"/>
    </source>
</evidence>
<dbReference type="InterPro" id="IPR011009">
    <property type="entry name" value="Kinase-like_dom_sf"/>
</dbReference>
<feature type="domain" description="Aminoglycoside phosphotransferase" evidence="1">
    <location>
        <begin position="31"/>
        <end position="230"/>
    </location>
</feature>
<sequence>MSSYRINALTSWAAQQNGLSEADISLSSAVGDASFRRYFRLTLPNGTTQVVMDAPPEQEDSQPFLTIAKRWHSAGLPVPKVHAANLADGFLLLEDLGCTPLQTLFTDDVTTQAYHTQALTLIADLQNRAGPTELPRYDSALLGRELDLFPEWCLNAWLKLSTPDSWQPIREQLIQQALEQPVVTVHRDFDAMNLMLHDQRLFMIDFQDAVAGPLSYDVISLLRGRYCRFTNEQFSDLVNKFYRQARLDGRLPQSVDAAAFLAQCHAMAAQRSLKVLGIFCRLTLRDQKSGYLERLPHFLDHLEDSLSALCLSNTPLSHQSPSTPSEQAEFFRWVKTALRPAITQRLSETVR</sequence>
<dbReference type="Gene3D" id="3.30.200.20">
    <property type="entry name" value="Phosphorylase Kinase, domain 1"/>
    <property type="match status" value="1"/>
</dbReference>
<gene>
    <name evidence="2" type="ORF">LCGC14_0037170</name>
</gene>
<dbReference type="InterPro" id="IPR002575">
    <property type="entry name" value="Aminoglycoside_PTrfase"/>
</dbReference>
<dbReference type="Gene3D" id="3.90.1200.10">
    <property type="match status" value="1"/>
</dbReference>
<proteinExistence type="predicted"/>
<protein>
    <recommendedName>
        <fullName evidence="1">Aminoglycoside phosphotransferase domain-containing protein</fullName>
    </recommendedName>
</protein>
<evidence type="ECO:0000313" key="2">
    <source>
        <dbReference type="EMBL" id="KKO09375.1"/>
    </source>
</evidence>
<dbReference type="EMBL" id="LAZR01000007">
    <property type="protein sequence ID" value="KKO09375.1"/>
    <property type="molecule type" value="Genomic_DNA"/>
</dbReference>
<reference evidence="2" key="1">
    <citation type="journal article" date="2015" name="Nature">
        <title>Complex archaea that bridge the gap between prokaryotes and eukaryotes.</title>
        <authorList>
            <person name="Spang A."/>
            <person name="Saw J.H."/>
            <person name="Jorgensen S.L."/>
            <person name="Zaremba-Niedzwiedzka K."/>
            <person name="Martijn J."/>
            <person name="Lind A.E."/>
            <person name="van Eijk R."/>
            <person name="Schleper C."/>
            <person name="Guy L."/>
            <person name="Ettema T.J."/>
        </authorList>
    </citation>
    <scope>NUCLEOTIDE SEQUENCE</scope>
</reference>
<comment type="caution">
    <text evidence="2">The sequence shown here is derived from an EMBL/GenBank/DDBJ whole genome shotgun (WGS) entry which is preliminary data.</text>
</comment>
<accession>A0A0F9VZ62</accession>
<organism evidence="2">
    <name type="scientific">marine sediment metagenome</name>
    <dbReference type="NCBI Taxonomy" id="412755"/>
    <lineage>
        <taxon>unclassified sequences</taxon>
        <taxon>metagenomes</taxon>
        <taxon>ecological metagenomes</taxon>
    </lineage>
</organism>
<dbReference type="SUPFAM" id="SSF56112">
    <property type="entry name" value="Protein kinase-like (PK-like)"/>
    <property type="match status" value="1"/>
</dbReference>
<dbReference type="AlphaFoldDB" id="A0A0F9VZ62"/>